<keyword evidence="3" id="KW-1185">Reference proteome</keyword>
<reference evidence="2 3" key="1">
    <citation type="journal article" date="2019" name="Sci. Rep.">
        <title>Orb-weaving spider Araneus ventricosus genome elucidates the spidroin gene catalogue.</title>
        <authorList>
            <person name="Kono N."/>
            <person name="Nakamura H."/>
            <person name="Ohtoshi R."/>
            <person name="Moran D.A.P."/>
            <person name="Shinohara A."/>
            <person name="Yoshida Y."/>
            <person name="Fujiwara M."/>
            <person name="Mori M."/>
            <person name="Tomita M."/>
            <person name="Arakawa K."/>
        </authorList>
    </citation>
    <scope>NUCLEOTIDE SEQUENCE [LARGE SCALE GENOMIC DNA]</scope>
</reference>
<dbReference type="Proteomes" id="UP000499080">
    <property type="component" value="Unassembled WGS sequence"/>
</dbReference>
<dbReference type="AlphaFoldDB" id="A0A4Y2K875"/>
<evidence type="ECO:0000313" key="2">
    <source>
        <dbReference type="EMBL" id="GBM98098.1"/>
    </source>
</evidence>
<dbReference type="EMBL" id="BGPR01004292">
    <property type="protein sequence ID" value="GBM98098.1"/>
    <property type="molecule type" value="Genomic_DNA"/>
</dbReference>
<feature type="region of interest" description="Disordered" evidence="1">
    <location>
        <begin position="1"/>
        <end position="20"/>
    </location>
</feature>
<accession>A0A4Y2K875</accession>
<protein>
    <submittedName>
        <fullName evidence="2">Uncharacterized protein</fullName>
    </submittedName>
</protein>
<organism evidence="2 3">
    <name type="scientific">Araneus ventricosus</name>
    <name type="common">Orbweaver spider</name>
    <name type="synonym">Epeira ventricosa</name>
    <dbReference type="NCBI Taxonomy" id="182803"/>
    <lineage>
        <taxon>Eukaryota</taxon>
        <taxon>Metazoa</taxon>
        <taxon>Ecdysozoa</taxon>
        <taxon>Arthropoda</taxon>
        <taxon>Chelicerata</taxon>
        <taxon>Arachnida</taxon>
        <taxon>Araneae</taxon>
        <taxon>Araneomorphae</taxon>
        <taxon>Entelegynae</taxon>
        <taxon>Araneoidea</taxon>
        <taxon>Araneidae</taxon>
        <taxon>Araneus</taxon>
    </lineage>
</organism>
<gene>
    <name evidence="2" type="ORF">AVEN_43221_1</name>
</gene>
<evidence type="ECO:0000256" key="1">
    <source>
        <dbReference type="SAM" id="MobiDB-lite"/>
    </source>
</evidence>
<comment type="caution">
    <text evidence="2">The sequence shown here is derived from an EMBL/GenBank/DDBJ whole genome shotgun (WGS) entry which is preliminary data.</text>
</comment>
<evidence type="ECO:0000313" key="3">
    <source>
        <dbReference type="Proteomes" id="UP000499080"/>
    </source>
</evidence>
<proteinExistence type="predicted"/>
<sequence>MTRTAPDLVPSPSFHTTPAGGHLATAWSAMGAIHGGSSGESGFEPGALRPETETLSLCRCGRLEWLTEKNVKHNNSELGIN</sequence>
<name>A0A4Y2K875_ARAVE</name>